<gene>
    <name evidence="1" type="primary">ORF191807</name>
</gene>
<sequence>MMRDTHDKEIKLLLKESVRAAILGTMIVPKFIASEQGNKWEEQNDSETLSTNAELKTIWANMT</sequence>
<dbReference type="AlphaFoldDB" id="A0A0B7BI97"/>
<reference evidence="1" key="1">
    <citation type="submission" date="2014-12" db="EMBL/GenBank/DDBJ databases">
        <title>Insight into the proteome of Arion vulgaris.</title>
        <authorList>
            <person name="Aradska J."/>
            <person name="Bulat T."/>
            <person name="Smidak R."/>
            <person name="Sarate P."/>
            <person name="Gangsoo J."/>
            <person name="Sialana F."/>
            <person name="Bilban M."/>
            <person name="Lubec G."/>
        </authorList>
    </citation>
    <scope>NUCLEOTIDE SEQUENCE</scope>
    <source>
        <tissue evidence="1">Skin</tissue>
    </source>
</reference>
<proteinExistence type="predicted"/>
<protein>
    <submittedName>
        <fullName evidence="1">Uncharacterized protein</fullName>
    </submittedName>
</protein>
<accession>A0A0B7BI97</accession>
<evidence type="ECO:0000313" key="1">
    <source>
        <dbReference type="EMBL" id="CEK93059.1"/>
    </source>
</evidence>
<dbReference type="EMBL" id="HACG01046194">
    <property type="protein sequence ID" value="CEK93059.1"/>
    <property type="molecule type" value="Transcribed_RNA"/>
</dbReference>
<name>A0A0B7BI97_9EUPU</name>
<organism evidence="1">
    <name type="scientific">Arion vulgaris</name>
    <dbReference type="NCBI Taxonomy" id="1028688"/>
    <lineage>
        <taxon>Eukaryota</taxon>
        <taxon>Metazoa</taxon>
        <taxon>Spiralia</taxon>
        <taxon>Lophotrochozoa</taxon>
        <taxon>Mollusca</taxon>
        <taxon>Gastropoda</taxon>
        <taxon>Heterobranchia</taxon>
        <taxon>Euthyneura</taxon>
        <taxon>Panpulmonata</taxon>
        <taxon>Eupulmonata</taxon>
        <taxon>Stylommatophora</taxon>
        <taxon>Helicina</taxon>
        <taxon>Arionoidea</taxon>
        <taxon>Arionidae</taxon>
        <taxon>Arion</taxon>
    </lineage>
</organism>